<dbReference type="InterPro" id="IPR018066">
    <property type="entry name" value="Tubby_C_CS"/>
</dbReference>
<keyword evidence="7" id="KW-1185">Reference proteome</keyword>
<evidence type="ECO:0000256" key="1">
    <source>
        <dbReference type="ARBA" id="ARBA00004496"/>
    </source>
</evidence>
<dbReference type="GO" id="GO:0005929">
    <property type="term" value="C:cilium"/>
    <property type="evidence" value="ECO:0007669"/>
    <property type="project" value="TreeGrafter"/>
</dbReference>
<dbReference type="PROSITE" id="PS01201">
    <property type="entry name" value="TUB_2"/>
    <property type="match status" value="1"/>
</dbReference>
<dbReference type="PRINTS" id="PR01573">
    <property type="entry name" value="SUPERTUBBY"/>
</dbReference>
<organism evidence="7 8">
    <name type="scientific">Meloidogyne incognita</name>
    <name type="common">Southern root-knot nematode worm</name>
    <name type="synonym">Oxyuris incognita</name>
    <dbReference type="NCBI Taxonomy" id="6306"/>
    <lineage>
        <taxon>Eukaryota</taxon>
        <taxon>Metazoa</taxon>
        <taxon>Ecdysozoa</taxon>
        <taxon>Nematoda</taxon>
        <taxon>Chromadorea</taxon>
        <taxon>Rhabditida</taxon>
        <taxon>Tylenchina</taxon>
        <taxon>Tylenchomorpha</taxon>
        <taxon>Tylenchoidea</taxon>
        <taxon>Meloidogynidae</taxon>
        <taxon>Meloidogyninae</taxon>
        <taxon>Meloidogyne</taxon>
        <taxon>Meloidogyne incognita group</taxon>
    </lineage>
</organism>
<evidence type="ECO:0000256" key="5">
    <source>
        <dbReference type="SAM" id="MobiDB-lite"/>
    </source>
</evidence>
<sequence length="563" mass="63661">MSASDRWVNHNLQRQRELLEKQRQRRLQANLTSTVFKTNENGQNENQNFQTNNSKDIFNSKTQFNSTFTTTPSTSQNINNIGGRQIHSSGSLYSFAGNENTIISSPATSTNQQLINNNNSSNQNFKSNNSILNKQQQQYSSTSTSTSSYSSTPTPTSIIGDAKIITVKGFTPPQTRKSSDDDIDNKNNSLRKPILNVEHLEPVSYVSSFSSEVDEDDGGFRGLNIQKSVSGRSSAQQSHSSTTALASKRPSWNDNGEDEVDDDEGSIPTEILNDEPLEMLDANENLEQFVMEPIRKNCTLKCRISRDKRGVDKGMFPTYYLHLEKNDGRRTFLLAARRRKKATTANYLISIDPTDLRRNGQSFMAKVRSNAMGTMFTIYDNGENPKKPSAVGENIRRELAAVIYEKNVLGLKGPRKMTIIMPGIYIDPKHNYLRPLAVRPISERDSILERYRTNRLDEMVVLNNKQPVWNEESQSYVLNFHGRVTQASVKNFQIVHSMHASQSEMNHQNNNNHQVIPDPSEYVIMQFGRIDNETFTMDVRYPLTPVQAFGIAMTSFHGKLACE</sequence>
<dbReference type="SUPFAM" id="SSF54518">
    <property type="entry name" value="Tubby C-terminal domain-like"/>
    <property type="match status" value="1"/>
</dbReference>
<dbReference type="GO" id="GO:0061512">
    <property type="term" value="P:protein localization to cilium"/>
    <property type="evidence" value="ECO:0007669"/>
    <property type="project" value="TreeGrafter"/>
</dbReference>
<feature type="compositionally biased region" description="Acidic residues" evidence="5">
    <location>
        <begin position="255"/>
        <end position="265"/>
    </location>
</feature>
<accession>A0A914LFW9</accession>
<dbReference type="GO" id="GO:0005737">
    <property type="term" value="C:cytoplasm"/>
    <property type="evidence" value="ECO:0007669"/>
    <property type="project" value="UniProtKB-SubCell"/>
</dbReference>
<dbReference type="Proteomes" id="UP000887563">
    <property type="component" value="Unplaced"/>
</dbReference>
<comment type="subcellular location">
    <subcellularLocation>
        <location evidence="1">Cytoplasm</location>
    </subcellularLocation>
</comment>
<dbReference type="InterPro" id="IPR000007">
    <property type="entry name" value="Tubby_C"/>
</dbReference>
<name>A0A914LFW9_MELIC</name>
<dbReference type="InterPro" id="IPR025659">
    <property type="entry name" value="Tubby-like_C"/>
</dbReference>
<feature type="region of interest" description="Disordered" evidence="5">
    <location>
        <begin position="133"/>
        <end position="157"/>
    </location>
</feature>
<feature type="region of interest" description="Disordered" evidence="5">
    <location>
        <begin position="169"/>
        <end position="190"/>
    </location>
</feature>
<feature type="domain" description="Tubby C-terminal" evidence="6">
    <location>
        <begin position="291"/>
        <end position="557"/>
    </location>
</feature>
<evidence type="ECO:0000256" key="3">
    <source>
        <dbReference type="ARBA" id="ARBA00022490"/>
    </source>
</evidence>
<dbReference type="PANTHER" id="PTHR16517">
    <property type="entry name" value="TUBBY-RELATED"/>
    <property type="match status" value="1"/>
</dbReference>
<evidence type="ECO:0000313" key="7">
    <source>
        <dbReference type="Proteomes" id="UP000887563"/>
    </source>
</evidence>
<comment type="similarity">
    <text evidence="2 4">Belongs to the TUB family.</text>
</comment>
<dbReference type="Pfam" id="PF01167">
    <property type="entry name" value="Tub"/>
    <property type="match status" value="1"/>
</dbReference>
<dbReference type="PROSITE" id="PS01200">
    <property type="entry name" value="TUB_1"/>
    <property type="match status" value="1"/>
</dbReference>
<evidence type="ECO:0000313" key="8">
    <source>
        <dbReference type="WBParaSite" id="Minc3s00491g13220"/>
    </source>
</evidence>
<evidence type="ECO:0000256" key="2">
    <source>
        <dbReference type="ARBA" id="ARBA00007129"/>
    </source>
</evidence>
<dbReference type="AlphaFoldDB" id="A0A914LFW9"/>
<feature type="compositionally biased region" description="Low complexity" evidence="5">
    <location>
        <begin position="228"/>
        <end position="247"/>
    </location>
</feature>
<evidence type="ECO:0000259" key="6">
    <source>
        <dbReference type="Pfam" id="PF01167"/>
    </source>
</evidence>
<dbReference type="WBParaSite" id="Minc3s00491g13220">
    <property type="protein sequence ID" value="Minc3s00491g13220"/>
    <property type="gene ID" value="Minc3s00491g13220"/>
</dbReference>
<dbReference type="Gene3D" id="3.20.90.10">
    <property type="entry name" value="Tubby Protein, Chain A"/>
    <property type="match status" value="1"/>
</dbReference>
<feature type="region of interest" description="Disordered" evidence="5">
    <location>
        <begin position="210"/>
        <end position="269"/>
    </location>
</feature>
<reference evidence="8" key="1">
    <citation type="submission" date="2022-11" db="UniProtKB">
        <authorList>
            <consortium name="WormBaseParasite"/>
        </authorList>
    </citation>
    <scope>IDENTIFICATION</scope>
</reference>
<protein>
    <recommendedName>
        <fullName evidence="4">Tubby-like protein</fullName>
    </recommendedName>
</protein>
<keyword evidence="3" id="KW-0963">Cytoplasm</keyword>
<evidence type="ECO:0000256" key="4">
    <source>
        <dbReference type="RuleBase" id="RU361125"/>
    </source>
</evidence>
<dbReference type="PANTHER" id="PTHR16517:SF7">
    <property type="entry name" value="PROTEIN KING TUBBY"/>
    <property type="match status" value="1"/>
</dbReference>
<proteinExistence type="inferred from homology"/>